<dbReference type="EMBL" id="SLWV01000001">
    <property type="protein sequence ID" value="TCO79897.1"/>
    <property type="molecule type" value="Genomic_DNA"/>
</dbReference>
<name>A0A4R2L3U1_9FIRM</name>
<dbReference type="Gene3D" id="2.30.130.10">
    <property type="entry name" value="PUA domain"/>
    <property type="match status" value="1"/>
</dbReference>
<dbReference type="GO" id="GO:1990481">
    <property type="term" value="P:mRNA pseudouridine synthesis"/>
    <property type="evidence" value="ECO:0007669"/>
    <property type="project" value="TreeGrafter"/>
</dbReference>
<dbReference type="InterPro" id="IPR015240">
    <property type="entry name" value="tRNA_sdUridine_synth_fam1_C"/>
</dbReference>
<dbReference type="Pfam" id="PF01509">
    <property type="entry name" value="TruB_N"/>
    <property type="match status" value="1"/>
</dbReference>
<dbReference type="InterPro" id="IPR015947">
    <property type="entry name" value="PUA-like_sf"/>
</dbReference>
<dbReference type="RefSeq" id="WP_132241649.1">
    <property type="nucleotide sequence ID" value="NZ_SLWV01000001.1"/>
</dbReference>
<dbReference type="PANTHER" id="PTHR13767">
    <property type="entry name" value="TRNA-PSEUDOURIDINE SYNTHASE"/>
    <property type="match status" value="1"/>
</dbReference>
<feature type="domain" description="tRNA pseudouridine synthase II TruB subfamily 1 C-terminal" evidence="8">
    <location>
        <begin position="233"/>
        <end position="285"/>
    </location>
</feature>
<protein>
    <recommendedName>
        <fullName evidence="5">tRNA pseudouridine synthase B</fullName>
        <ecNumber evidence="5">5.4.99.25</ecNumber>
    </recommendedName>
    <alternativeName>
        <fullName evidence="5">tRNA pseudouridine(55) synthase</fullName>
        <shortName evidence="5">Psi55 synthase</shortName>
    </alternativeName>
    <alternativeName>
        <fullName evidence="5">tRNA pseudouridylate synthase</fullName>
    </alternativeName>
    <alternativeName>
        <fullName evidence="5">tRNA-uridine isomerase</fullName>
    </alternativeName>
</protein>
<dbReference type="InterPro" id="IPR020103">
    <property type="entry name" value="PsdUridine_synth_cat_dom_sf"/>
</dbReference>
<feature type="domain" description="Pseudouridine synthase II N-terminal" evidence="7">
    <location>
        <begin position="23"/>
        <end position="170"/>
    </location>
</feature>
<dbReference type="Gene3D" id="3.30.2350.10">
    <property type="entry name" value="Pseudouridine synthase"/>
    <property type="match status" value="1"/>
</dbReference>
<comment type="similarity">
    <text evidence="2 5">Belongs to the pseudouridine synthase TruB family. Type 1 subfamily.</text>
</comment>
<gene>
    <name evidence="5" type="primary">truB</name>
    <name evidence="10" type="ORF">EV214_101131</name>
</gene>
<dbReference type="HAMAP" id="MF_01080">
    <property type="entry name" value="TruB_bact"/>
    <property type="match status" value="1"/>
</dbReference>
<keyword evidence="11" id="KW-1185">Reference proteome</keyword>
<dbReference type="GO" id="GO:0160148">
    <property type="term" value="F:tRNA pseudouridine(55) synthase activity"/>
    <property type="evidence" value="ECO:0007669"/>
    <property type="project" value="UniProtKB-EC"/>
</dbReference>
<dbReference type="InterPro" id="IPR032819">
    <property type="entry name" value="TruB_C"/>
</dbReference>
<dbReference type="InterPro" id="IPR036974">
    <property type="entry name" value="PUA_sf"/>
</dbReference>
<feature type="coiled-coil region" evidence="6">
    <location>
        <begin position="129"/>
        <end position="156"/>
    </location>
</feature>
<dbReference type="GO" id="GO:0031119">
    <property type="term" value="P:tRNA pseudouridine synthesis"/>
    <property type="evidence" value="ECO:0007669"/>
    <property type="project" value="UniProtKB-UniRule"/>
</dbReference>
<dbReference type="FunFam" id="3.30.2350.10:FF:000011">
    <property type="entry name" value="tRNA pseudouridine synthase B"/>
    <property type="match status" value="1"/>
</dbReference>
<dbReference type="EC" id="5.4.99.25" evidence="5"/>
<dbReference type="GO" id="GO:0003723">
    <property type="term" value="F:RNA binding"/>
    <property type="evidence" value="ECO:0007669"/>
    <property type="project" value="InterPro"/>
</dbReference>
<comment type="function">
    <text evidence="5">Responsible for synthesis of pseudouridine from uracil-55 in the psi GC loop of transfer RNAs.</text>
</comment>
<reference evidence="10 11" key="1">
    <citation type="submission" date="2019-03" db="EMBL/GenBank/DDBJ databases">
        <title>Genomic Encyclopedia of Type Strains, Phase IV (KMG-IV): sequencing the most valuable type-strain genomes for metagenomic binning, comparative biology and taxonomic classification.</title>
        <authorList>
            <person name="Goeker M."/>
        </authorList>
    </citation>
    <scope>NUCLEOTIDE SEQUENCE [LARGE SCALE GENOMIC DNA]</scope>
    <source>
        <strain evidence="10 11">DSM 102940</strain>
    </source>
</reference>
<evidence type="ECO:0000313" key="11">
    <source>
        <dbReference type="Proteomes" id="UP000294919"/>
    </source>
</evidence>
<sequence>MKGIINVLKPPNMTSHDVVYFIRRILKTKKVGHTGTLDPMAAGVLPICVGEATKVSQYLLNDKKKYRCEMTLGHNTDTQDRWGKIINTRPVNVIEKDIYDVFESFKGEIYQIPPMYSALKHKGKKLYELAREGKEVERKERKINIYELEIIQISDKQILFDVLCSKGTYIRALCEDVGNKLQCGACMSFLLRTQSGKFTLDDTVTLEELEKASTYEIESKYLFAMEYPLTFMPKVNIKEESKKYLLNGNNLYLKNIASHDDFTHDARVRLYVENQFIGLGKIQSDKDFYIDVDRVFN</sequence>
<dbReference type="Pfam" id="PF09157">
    <property type="entry name" value="TruB-C_2"/>
    <property type="match status" value="1"/>
</dbReference>
<comment type="caution">
    <text evidence="10">The sequence shown here is derived from an EMBL/GenBank/DDBJ whole genome shotgun (WGS) entry which is preliminary data.</text>
</comment>
<dbReference type="Proteomes" id="UP000294919">
    <property type="component" value="Unassembled WGS sequence"/>
</dbReference>
<dbReference type="AlphaFoldDB" id="A0A4R2L3U1"/>
<comment type="catalytic activity">
    <reaction evidence="1 5">
        <text>uridine(55) in tRNA = pseudouridine(55) in tRNA</text>
        <dbReference type="Rhea" id="RHEA:42532"/>
        <dbReference type="Rhea" id="RHEA-COMP:10101"/>
        <dbReference type="Rhea" id="RHEA-COMP:10102"/>
        <dbReference type="ChEBI" id="CHEBI:65314"/>
        <dbReference type="ChEBI" id="CHEBI:65315"/>
        <dbReference type="EC" id="5.4.99.25"/>
    </reaction>
</comment>
<keyword evidence="3 5" id="KW-0819">tRNA processing</keyword>
<dbReference type="SUPFAM" id="SSF88697">
    <property type="entry name" value="PUA domain-like"/>
    <property type="match status" value="1"/>
</dbReference>
<evidence type="ECO:0000259" key="7">
    <source>
        <dbReference type="Pfam" id="PF01509"/>
    </source>
</evidence>
<feature type="active site" description="Nucleophile" evidence="5">
    <location>
        <position position="38"/>
    </location>
</feature>
<dbReference type="CDD" id="cd02573">
    <property type="entry name" value="PseudoU_synth_EcTruB"/>
    <property type="match status" value="1"/>
</dbReference>
<dbReference type="Pfam" id="PF16198">
    <property type="entry name" value="TruB_C_2"/>
    <property type="match status" value="1"/>
</dbReference>
<evidence type="ECO:0000256" key="6">
    <source>
        <dbReference type="SAM" id="Coils"/>
    </source>
</evidence>
<evidence type="ECO:0000256" key="5">
    <source>
        <dbReference type="HAMAP-Rule" id="MF_01080"/>
    </source>
</evidence>
<evidence type="ECO:0000256" key="4">
    <source>
        <dbReference type="ARBA" id="ARBA00023235"/>
    </source>
</evidence>
<evidence type="ECO:0000256" key="3">
    <source>
        <dbReference type="ARBA" id="ARBA00022694"/>
    </source>
</evidence>
<dbReference type="OrthoDB" id="9802309at2"/>
<dbReference type="PROSITE" id="PS50890">
    <property type="entry name" value="PUA"/>
    <property type="match status" value="1"/>
</dbReference>
<accession>A0A4R2L3U1</accession>
<evidence type="ECO:0000259" key="8">
    <source>
        <dbReference type="Pfam" id="PF09157"/>
    </source>
</evidence>
<evidence type="ECO:0000256" key="2">
    <source>
        <dbReference type="ARBA" id="ARBA00005642"/>
    </source>
</evidence>
<proteinExistence type="inferred from homology"/>
<evidence type="ECO:0000256" key="1">
    <source>
        <dbReference type="ARBA" id="ARBA00000385"/>
    </source>
</evidence>
<organism evidence="10 11">
    <name type="scientific">Marinisporobacter balticus</name>
    <dbReference type="NCBI Taxonomy" id="2018667"/>
    <lineage>
        <taxon>Bacteria</taxon>
        <taxon>Bacillati</taxon>
        <taxon>Bacillota</taxon>
        <taxon>Clostridia</taxon>
        <taxon>Peptostreptococcales</taxon>
        <taxon>Thermotaleaceae</taxon>
        <taxon>Marinisporobacter</taxon>
    </lineage>
</organism>
<dbReference type="PANTHER" id="PTHR13767:SF2">
    <property type="entry name" value="PSEUDOURIDYLATE SYNTHASE TRUB1"/>
    <property type="match status" value="1"/>
</dbReference>
<keyword evidence="6" id="KW-0175">Coiled coil</keyword>
<keyword evidence="4 5" id="KW-0413">Isomerase</keyword>
<dbReference type="SUPFAM" id="SSF55120">
    <property type="entry name" value="Pseudouridine synthase"/>
    <property type="match status" value="1"/>
</dbReference>
<dbReference type="NCBIfam" id="TIGR00431">
    <property type="entry name" value="TruB"/>
    <property type="match status" value="1"/>
</dbReference>
<evidence type="ECO:0000259" key="9">
    <source>
        <dbReference type="Pfam" id="PF16198"/>
    </source>
</evidence>
<dbReference type="InterPro" id="IPR014780">
    <property type="entry name" value="tRNA_psdUridine_synth_TruB"/>
</dbReference>
<evidence type="ECO:0000313" key="10">
    <source>
        <dbReference type="EMBL" id="TCO79897.1"/>
    </source>
</evidence>
<feature type="domain" description="tRNA pseudouridylate synthase B C-terminal" evidence="9">
    <location>
        <begin position="171"/>
        <end position="222"/>
    </location>
</feature>
<dbReference type="InterPro" id="IPR002501">
    <property type="entry name" value="PsdUridine_synth_N"/>
</dbReference>